<feature type="domain" description="RIN4 pathogenic type III effector avirulence factor Avr cleavage site" evidence="2">
    <location>
        <begin position="26"/>
        <end position="53"/>
    </location>
</feature>
<sequence length="216" mass="24594">MRFQSFNTVLTFSRAVNVYELLIKFVSVPKFGNWESDENVPYTVYFDSARKGKTGGKMINPNDLQETPKCLPTLEPHHHHRPLAPNPTPNQTSLSAKVDGKGSVFPAWEGKNSYDINHVTPGRSRMKPAKGDETLYFLLKIIWMHLMSSHERFSEGVHQEEVILKNYNYSYFLAKHQCILKDNLGVQSSCEGARIENQDHSTIDVAYKDVLSHIVA</sequence>
<comment type="caution">
    <text evidence="3">The sequence shown here is derived from an EMBL/GenBank/DDBJ whole genome shotgun (WGS) entry which is preliminary data.</text>
</comment>
<dbReference type="Pfam" id="PF05627">
    <property type="entry name" value="AvrRpt-cleavage"/>
    <property type="match status" value="1"/>
</dbReference>
<evidence type="ECO:0000256" key="1">
    <source>
        <dbReference type="SAM" id="MobiDB-lite"/>
    </source>
</evidence>
<reference evidence="3" key="1">
    <citation type="journal article" date="2019" name="Sci. Rep.">
        <title>Draft genome of Tanacetum cinerariifolium, the natural source of mosquito coil.</title>
        <authorList>
            <person name="Yamashiro T."/>
            <person name="Shiraishi A."/>
            <person name="Satake H."/>
            <person name="Nakayama K."/>
        </authorList>
    </citation>
    <scope>NUCLEOTIDE SEQUENCE</scope>
</reference>
<name>A0A699ICH1_TANCI</name>
<evidence type="ECO:0000259" key="2">
    <source>
        <dbReference type="Pfam" id="PF05627"/>
    </source>
</evidence>
<proteinExistence type="predicted"/>
<dbReference type="InterPro" id="IPR008700">
    <property type="entry name" value="TypeIII_avirulence_cleave"/>
</dbReference>
<accession>A0A699ICH1</accession>
<organism evidence="3">
    <name type="scientific">Tanacetum cinerariifolium</name>
    <name type="common">Dalmatian daisy</name>
    <name type="synonym">Chrysanthemum cinerariifolium</name>
    <dbReference type="NCBI Taxonomy" id="118510"/>
    <lineage>
        <taxon>Eukaryota</taxon>
        <taxon>Viridiplantae</taxon>
        <taxon>Streptophyta</taxon>
        <taxon>Embryophyta</taxon>
        <taxon>Tracheophyta</taxon>
        <taxon>Spermatophyta</taxon>
        <taxon>Magnoliopsida</taxon>
        <taxon>eudicotyledons</taxon>
        <taxon>Gunneridae</taxon>
        <taxon>Pentapetalae</taxon>
        <taxon>asterids</taxon>
        <taxon>campanulids</taxon>
        <taxon>Asterales</taxon>
        <taxon>Asteraceae</taxon>
        <taxon>Asteroideae</taxon>
        <taxon>Anthemideae</taxon>
        <taxon>Anthemidinae</taxon>
        <taxon>Tanacetum</taxon>
    </lineage>
</organism>
<evidence type="ECO:0000313" key="3">
    <source>
        <dbReference type="EMBL" id="GEZ47692.1"/>
    </source>
</evidence>
<dbReference type="EMBL" id="BKCJ010283580">
    <property type="protein sequence ID" value="GEZ47692.1"/>
    <property type="molecule type" value="Genomic_DNA"/>
</dbReference>
<gene>
    <name evidence="3" type="ORF">Tci_519665</name>
</gene>
<feature type="region of interest" description="Disordered" evidence="1">
    <location>
        <begin position="71"/>
        <end position="96"/>
    </location>
</feature>
<protein>
    <recommendedName>
        <fullName evidence="2">RIN4 pathogenic type III effector avirulence factor Avr cleavage site domain-containing protein</fullName>
    </recommendedName>
</protein>
<dbReference type="AlphaFoldDB" id="A0A699ICH1"/>